<comment type="caution">
    <text evidence="1">The sequence shown here is derived from an EMBL/GenBank/DDBJ whole genome shotgun (WGS) entry which is preliminary data.</text>
</comment>
<organism evidence="1 2">
    <name type="scientific">Tanacetum coccineum</name>
    <dbReference type="NCBI Taxonomy" id="301880"/>
    <lineage>
        <taxon>Eukaryota</taxon>
        <taxon>Viridiplantae</taxon>
        <taxon>Streptophyta</taxon>
        <taxon>Embryophyta</taxon>
        <taxon>Tracheophyta</taxon>
        <taxon>Spermatophyta</taxon>
        <taxon>Magnoliopsida</taxon>
        <taxon>eudicotyledons</taxon>
        <taxon>Gunneridae</taxon>
        <taxon>Pentapetalae</taxon>
        <taxon>asterids</taxon>
        <taxon>campanulids</taxon>
        <taxon>Asterales</taxon>
        <taxon>Asteraceae</taxon>
        <taxon>Asteroideae</taxon>
        <taxon>Anthemideae</taxon>
        <taxon>Anthemidinae</taxon>
        <taxon>Tanacetum</taxon>
    </lineage>
</organism>
<evidence type="ECO:0000313" key="1">
    <source>
        <dbReference type="EMBL" id="GJU10466.1"/>
    </source>
</evidence>
<sequence>MDVSCATRRFMEWDDKIGGEGDGVLIGIMWILVRGEVVLVIDSWRRRKSLVDGVLKGALGALGDEVDYSLSLEEKVIILLRSGNVISLVIKWTKGVKIGGRRWGTSTRSIIILTIISMSEWTLDSINDIVNAIVKMRIMFHDVSIEMNQEHAIRKIGG</sequence>
<dbReference type="Proteomes" id="UP001151760">
    <property type="component" value="Unassembled WGS sequence"/>
</dbReference>
<proteinExistence type="predicted"/>
<dbReference type="EMBL" id="BQNB010021828">
    <property type="protein sequence ID" value="GJU10466.1"/>
    <property type="molecule type" value="Genomic_DNA"/>
</dbReference>
<reference evidence="1" key="1">
    <citation type="journal article" date="2022" name="Int. J. Mol. Sci.">
        <title>Draft Genome of Tanacetum Coccineum: Genomic Comparison of Closely Related Tanacetum-Family Plants.</title>
        <authorList>
            <person name="Yamashiro T."/>
            <person name="Shiraishi A."/>
            <person name="Nakayama K."/>
            <person name="Satake H."/>
        </authorList>
    </citation>
    <scope>NUCLEOTIDE SEQUENCE</scope>
</reference>
<reference evidence="1" key="2">
    <citation type="submission" date="2022-01" db="EMBL/GenBank/DDBJ databases">
        <authorList>
            <person name="Yamashiro T."/>
            <person name="Shiraishi A."/>
            <person name="Satake H."/>
            <person name="Nakayama K."/>
        </authorList>
    </citation>
    <scope>NUCLEOTIDE SEQUENCE</scope>
</reference>
<name>A0ABQ5JD48_9ASTR</name>
<keyword evidence="2" id="KW-1185">Reference proteome</keyword>
<protein>
    <submittedName>
        <fullName evidence="1">Uncharacterized protein</fullName>
    </submittedName>
</protein>
<accession>A0ABQ5JD48</accession>
<gene>
    <name evidence="1" type="ORF">Tco_1132862</name>
</gene>
<evidence type="ECO:0000313" key="2">
    <source>
        <dbReference type="Proteomes" id="UP001151760"/>
    </source>
</evidence>